<dbReference type="Proteomes" id="UP000287033">
    <property type="component" value="Unassembled WGS sequence"/>
</dbReference>
<keyword evidence="3" id="KW-0677">Repeat</keyword>
<protein>
    <recommendedName>
        <fullName evidence="9">C2H2-type domain-containing protein</fullName>
    </recommendedName>
</protein>
<keyword evidence="11" id="KW-1185">Reference proteome</keyword>
<dbReference type="GO" id="GO:0005634">
    <property type="term" value="C:nucleus"/>
    <property type="evidence" value="ECO:0007669"/>
    <property type="project" value="UniProtKB-SubCell"/>
</dbReference>
<dbReference type="PANTHER" id="PTHR24394:SF44">
    <property type="entry name" value="ZINC FINGER PROTEIN 271-LIKE"/>
    <property type="match status" value="1"/>
</dbReference>
<dbReference type="PROSITE" id="PS50157">
    <property type="entry name" value="ZINC_FINGER_C2H2_2"/>
    <property type="match status" value="1"/>
</dbReference>
<name>A0A401SBD3_CHIPU</name>
<dbReference type="GO" id="GO:0000981">
    <property type="term" value="F:DNA-binding transcription factor activity, RNA polymerase II-specific"/>
    <property type="evidence" value="ECO:0007669"/>
    <property type="project" value="TreeGrafter"/>
</dbReference>
<sequence>MEECVHTDKAEGDMSESNSNHGNQLKNLVNISGNCSRSTQYSEDDLLCKESEVHLLPTSRLVTTKNKNETGNKMKEQQMSSNFSHSVDIQHCADIRDTKGLICSICGSTLSCRSSLDKHMLIHSSRKPYHCAVCGQSLAAKDHLQSVKLPAGQSDISDNTEKTSVPEEAGPFWNSMVAVGMLFVCETCVAYRNLFEAQETSVHKWMARRQNEPLHVRVQRLERERTAKRLKRANESADEREMRRLRDREAKRLQRMQESEDQRTRRLQREREAMRLKRANETPEKRQARLIREREAKRIKRRLQKLNPSLSVHISQKSIPEMSSFQLHVACPNL</sequence>
<evidence type="ECO:0000256" key="6">
    <source>
        <dbReference type="ARBA" id="ARBA00023242"/>
    </source>
</evidence>
<keyword evidence="2" id="KW-0479">Metal-binding</keyword>
<keyword evidence="5" id="KW-0862">Zinc</keyword>
<feature type="domain" description="C2H2-type" evidence="9">
    <location>
        <begin position="101"/>
        <end position="128"/>
    </location>
</feature>
<dbReference type="OMA" id="CKESEVH"/>
<evidence type="ECO:0000256" key="5">
    <source>
        <dbReference type="ARBA" id="ARBA00022833"/>
    </source>
</evidence>
<dbReference type="PANTHER" id="PTHR24394">
    <property type="entry name" value="ZINC FINGER PROTEIN"/>
    <property type="match status" value="1"/>
</dbReference>
<accession>A0A401SBD3</accession>
<comment type="subcellular location">
    <subcellularLocation>
        <location evidence="1">Nucleus</location>
    </subcellularLocation>
</comment>
<evidence type="ECO:0000256" key="1">
    <source>
        <dbReference type="ARBA" id="ARBA00004123"/>
    </source>
</evidence>
<dbReference type="PROSITE" id="PS00028">
    <property type="entry name" value="ZINC_FINGER_C2H2_1"/>
    <property type="match status" value="1"/>
</dbReference>
<comment type="caution">
    <text evidence="10">The sequence shown here is derived from an EMBL/GenBank/DDBJ whole genome shotgun (WGS) entry which is preliminary data.</text>
</comment>
<feature type="region of interest" description="Disordered" evidence="8">
    <location>
        <begin position="1"/>
        <end position="23"/>
    </location>
</feature>
<dbReference type="EMBL" id="BEZZ01000174">
    <property type="protein sequence ID" value="GCC27696.1"/>
    <property type="molecule type" value="Genomic_DNA"/>
</dbReference>
<dbReference type="InterPro" id="IPR036236">
    <property type="entry name" value="Znf_C2H2_sf"/>
</dbReference>
<feature type="compositionally biased region" description="Basic and acidic residues" evidence="8">
    <location>
        <begin position="1"/>
        <end position="12"/>
    </location>
</feature>
<dbReference type="OrthoDB" id="9898763at2759"/>
<reference evidence="10 11" key="1">
    <citation type="journal article" date="2018" name="Nat. Ecol. Evol.">
        <title>Shark genomes provide insights into elasmobranch evolution and the origin of vertebrates.</title>
        <authorList>
            <person name="Hara Y"/>
            <person name="Yamaguchi K"/>
            <person name="Onimaru K"/>
            <person name="Kadota M"/>
            <person name="Koyanagi M"/>
            <person name="Keeley SD"/>
            <person name="Tatsumi K"/>
            <person name="Tanaka K"/>
            <person name="Motone F"/>
            <person name="Kageyama Y"/>
            <person name="Nozu R"/>
            <person name="Adachi N"/>
            <person name="Nishimura O"/>
            <person name="Nakagawa R"/>
            <person name="Tanegashima C"/>
            <person name="Kiyatake I"/>
            <person name="Matsumoto R"/>
            <person name="Murakumo K"/>
            <person name="Nishida K"/>
            <person name="Terakita A"/>
            <person name="Kuratani S"/>
            <person name="Sato K"/>
            <person name="Hyodo S Kuraku.S."/>
        </authorList>
    </citation>
    <scope>NUCLEOTIDE SEQUENCE [LARGE SCALE GENOMIC DNA]</scope>
</reference>
<dbReference type="STRING" id="137246.A0A401SBD3"/>
<evidence type="ECO:0000313" key="10">
    <source>
        <dbReference type="EMBL" id="GCC27696.1"/>
    </source>
</evidence>
<dbReference type="GO" id="GO:0008270">
    <property type="term" value="F:zinc ion binding"/>
    <property type="evidence" value="ECO:0007669"/>
    <property type="project" value="UniProtKB-KW"/>
</dbReference>
<evidence type="ECO:0000256" key="7">
    <source>
        <dbReference type="PROSITE-ProRule" id="PRU00042"/>
    </source>
</evidence>
<proteinExistence type="predicted"/>
<evidence type="ECO:0000313" key="11">
    <source>
        <dbReference type="Proteomes" id="UP000287033"/>
    </source>
</evidence>
<gene>
    <name evidence="10" type="ORF">chiPu_0006122</name>
</gene>
<evidence type="ECO:0000259" key="9">
    <source>
        <dbReference type="PROSITE" id="PS50157"/>
    </source>
</evidence>
<dbReference type="SUPFAM" id="SSF57667">
    <property type="entry name" value="beta-beta-alpha zinc fingers"/>
    <property type="match status" value="1"/>
</dbReference>
<evidence type="ECO:0000256" key="4">
    <source>
        <dbReference type="ARBA" id="ARBA00022771"/>
    </source>
</evidence>
<evidence type="ECO:0000256" key="2">
    <source>
        <dbReference type="ARBA" id="ARBA00022723"/>
    </source>
</evidence>
<dbReference type="AlphaFoldDB" id="A0A401SBD3"/>
<evidence type="ECO:0000256" key="8">
    <source>
        <dbReference type="SAM" id="MobiDB-lite"/>
    </source>
</evidence>
<keyword evidence="4 7" id="KW-0863">Zinc-finger</keyword>
<organism evidence="10 11">
    <name type="scientific">Chiloscyllium punctatum</name>
    <name type="common">Brownbanded bambooshark</name>
    <name type="synonym">Hemiscyllium punctatum</name>
    <dbReference type="NCBI Taxonomy" id="137246"/>
    <lineage>
        <taxon>Eukaryota</taxon>
        <taxon>Metazoa</taxon>
        <taxon>Chordata</taxon>
        <taxon>Craniata</taxon>
        <taxon>Vertebrata</taxon>
        <taxon>Chondrichthyes</taxon>
        <taxon>Elasmobranchii</taxon>
        <taxon>Galeomorphii</taxon>
        <taxon>Galeoidea</taxon>
        <taxon>Orectolobiformes</taxon>
        <taxon>Hemiscylliidae</taxon>
        <taxon>Chiloscyllium</taxon>
    </lineage>
</organism>
<dbReference type="InterPro" id="IPR013087">
    <property type="entry name" value="Znf_C2H2_type"/>
</dbReference>
<dbReference type="Gene3D" id="3.30.160.60">
    <property type="entry name" value="Classic Zinc Finger"/>
    <property type="match status" value="1"/>
</dbReference>
<evidence type="ECO:0000256" key="3">
    <source>
        <dbReference type="ARBA" id="ARBA00022737"/>
    </source>
</evidence>
<keyword evidence="6" id="KW-0539">Nucleus</keyword>